<evidence type="ECO:0000256" key="4">
    <source>
        <dbReference type="ARBA" id="ARBA00022989"/>
    </source>
</evidence>
<dbReference type="PANTHER" id="PTHR30619:SF7">
    <property type="entry name" value="BETA-LACTAMASE DOMAIN PROTEIN"/>
    <property type="match status" value="1"/>
</dbReference>
<feature type="transmembrane region" description="Helical" evidence="6">
    <location>
        <begin position="293"/>
        <end position="310"/>
    </location>
</feature>
<sequence length="806" mass="89571">MKRPFFVAAVIGLAAAYLSIYSSGYIVLSAGVIIIACYFIFYKYSKTPLFYILFVLIFPIMVIRTEYYSRGMRYQGKLTQDCYAYIKGEAVSVIKGGNSYATRLNNALLIPDWKNNDEKVNESVKSGIIIYSEDSFCHAGDYIWVRVKLKDFEEPTNEGQFNARAYYTSDGINYQGIFNKTVNITPCEGTLKASLLNIADSIKNVYVNTFTQKNAGTMRAIVLGDRSVLDDEIKELYKKNGISHILAISALHITMVGMLVYRMLKKIISVIQAAVLSSVIMLFYLYITGNSVSAGRAVIMILVFMLADVLGRTSDGANTLGLAVVILIIRNPYCISNAGFLMSFLAMAGIIFVKPIFSNEETIMLFFRKKKMVSITEMFIYHNIIDMLITGLCVQIATLPVVLSMSGQIAIISLLLNIVVIPLMSVIMVSGILTGIMGLISMKAAIWTAGAGEYILDLYSWLCEKASGSSGAVIVTGHPPEKAVVLYYVFLIVWCVIYYMKVFSGISGKYRNVLPAILYLIITIQLRYNTGCSMKISMLDVGQGDSIVLQTSDGFNALFDGGSTSKKNIGRYRIYTYLKYAGVRSLDYVFVSHPDKDHISGIYELIDMCDNTFEIKNIVLPHINDTDETLLEIRKMADRVGINVLYACRGDALSAGNLSISCVHPCKNYNYESANDYSAVYLISFGKFSMLMTGDAESKAEKCLIQDARKSDSVVDLQKLSGINVLKAGHHGSRGASSENFLRFVKPETALISCGVDNSYGHPHNETLQRLKEAGTKVYRTDDRGEIMVRVWEDSYAIEVFGEQKE</sequence>
<feature type="transmembrane region" description="Helical" evidence="6">
    <location>
        <begin position="49"/>
        <end position="68"/>
    </location>
</feature>
<feature type="domain" description="Metallo-beta-lactamase" evidence="7">
    <location>
        <begin position="540"/>
        <end position="610"/>
    </location>
</feature>
<dbReference type="InterPro" id="IPR004477">
    <property type="entry name" value="ComEC_N"/>
</dbReference>
<evidence type="ECO:0000256" key="5">
    <source>
        <dbReference type="ARBA" id="ARBA00023136"/>
    </source>
</evidence>
<proteinExistence type="predicted"/>
<evidence type="ECO:0000313" key="10">
    <source>
        <dbReference type="EMBL" id="ACR72209.1"/>
    </source>
</evidence>
<feature type="transmembrane region" description="Helical" evidence="6">
    <location>
        <begin position="409"/>
        <end position="432"/>
    </location>
</feature>
<dbReference type="InterPro" id="IPR052159">
    <property type="entry name" value="Competence_DNA_uptake"/>
</dbReference>
<evidence type="ECO:0000259" key="8">
    <source>
        <dbReference type="Pfam" id="PF03772"/>
    </source>
</evidence>
<evidence type="ECO:0000256" key="6">
    <source>
        <dbReference type="SAM" id="Phobius"/>
    </source>
</evidence>
<keyword evidence="3 6" id="KW-0812">Transmembrane</keyword>
<dbReference type="GO" id="GO:0030420">
    <property type="term" value="P:establishment of competence for transformation"/>
    <property type="evidence" value="ECO:0007669"/>
    <property type="project" value="InterPro"/>
</dbReference>
<evidence type="ECO:0000313" key="11">
    <source>
        <dbReference type="Proteomes" id="UP000001476"/>
    </source>
</evidence>
<keyword evidence="2" id="KW-1003">Cell membrane</keyword>
<comment type="subcellular location">
    <subcellularLocation>
        <location evidence="1">Cell membrane</location>
        <topology evidence="1">Multi-pass membrane protein</topology>
    </subcellularLocation>
</comment>
<dbReference type="HOGENOM" id="CLU_010363_2_2_9"/>
<gene>
    <name evidence="10" type="ordered locus">EUBELI_01211</name>
</gene>
<feature type="domain" description="DUF4131" evidence="9">
    <location>
        <begin position="24"/>
        <end position="180"/>
    </location>
</feature>
<reference evidence="10 11" key="1">
    <citation type="journal article" date="2009" name="Proc. Natl. Acad. Sci. U.S.A.">
        <title>Characterizing a model human gut microbiota composed of members of its two dominant bacterial phyla.</title>
        <authorList>
            <person name="Mahowald M.A."/>
            <person name="Rey F.E."/>
            <person name="Seedorf H."/>
            <person name="Turnbaugh P.J."/>
            <person name="Fulton R.S."/>
            <person name="Wollam A."/>
            <person name="Shah N."/>
            <person name="Wang C."/>
            <person name="Magrini V."/>
            <person name="Wilson R.K."/>
            <person name="Cantarel B.L."/>
            <person name="Coutinho P.M."/>
            <person name="Henrissat B."/>
            <person name="Crock L.W."/>
            <person name="Russell A."/>
            <person name="Verberkmoes N.C."/>
            <person name="Hettich R.L."/>
            <person name="Gordon J.I."/>
        </authorList>
    </citation>
    <scope>NUCLEOTIDE SEQUENCE [LARGE SCALE GENOMIC DNA]</scope>
    <source>
        <strain evidence="11">ATCC 27750 / DSM 3376 / VPI C15-48 / C15-B4</strain>
    </source>
</reference>
<dbReference type="Gene3D" id="3.60.15.10">
    <property type="entry name" value="Ribonuclease Z/Hydroxyacylglutathione hydrolase-like"/>
    <property type="match status" value="1"/>
</dbReference>
<dbReference type="CDD" id="cd07731">
    <property type="entry name" value="ComA-like_MBL-fold"/>
    <property type="match status" value="1"/>
</dbReference>
<dbReference type="InterPro" id="IPR004797">
    <property type="entry name" value="Competence_ComEC/Rec2"/>
</dbReference>
<dbReference type="RefSeq" id="WP_012739444.1">
    <property type="nucleotide sequence ID" value="NC_012778.1"/>
</dbReference>
<evidence type="ECO:0000256" key="1">
    <source>
        <dbReference type="ARBA" id="ARBA00004651"/>
    </source>
</evidence>
<keyword evidence="11" id="KW-1185">Reference proteome</keyword>
<dbReference type="Pfam" id="PF00753">
    <property type="entry name" value="Lactamase_B"/>
    <property type="match status" value="1"/>
</dbReference>
<dbReference type="Proteomes" id="UP000001476">
    <property type="component" value="Chromosome"/>
</dbReference>
<dbReference type="Pfam" id="PF03772">
    <property type="entry name" value="Competence"/>
    <property type="match status" value="1"/>
</dbReference>
<dbReference type="SUPFAM" id="SSF56281">
    <property type="entry name" value="Metallo-hydrolase/oxidoreductase"/>
    <property type="match status" value="1"/>
</dbReference>
<evidence type="ECO:0000256" key="2">
    <source>
        <dbReference type="ARBA" id="ARBA00022475"/>
    </source>
</evidence>
<dbReference type="eggNOG" id="COG2333">
    <property type="taxonomic scope" value="Bacteria"/>
</dbReference>
<dbReference type="GeneID" id="41355931"/>
<organism evidence="10 11">
    <name type="scientific">Lachnospira eligens (strain ATCC 27750 / DSM 3376 / VPI C15-48 / C15-B4)</name>
    <name type="common">Eubacterium eligens</name>
    <dbReference type="NCBI Taxonomy" id="515620"/>
    <lineage>
        <taxon>Bacteria</taxon>
        <taxon>Bacillati</taxon>
        <taxon>Bacillota</taxon>
        <taxon>Clostridia</taxon>
        <taxon>Lachnospirales</taxon>
        <taxon>Lachnospiraceae</taxon>
        <taxon>Lachnospira</taxon>
    </lineage>
</organism>
<dbReference type="NCBIfam" id="TIGR00360">
    <property type="entry name" value="ComEC_N-term"/>
    <property type="match status" value="1"/>
</dbReference>
<dbReference type="STRING" id="515620.EUBELI_01211"/>
<dbReference type="InterPro" id="IPR036866">
    <property type="entry name" value="RibonucZ/Hydroxyglut_hydro"/>
</dbReference>
<feature type="transmembrane region" description="Helical" evidence="6">
    <location>
        <begin position="241"/>
        <end position="260"/>
    </location>
</feature>
<dbReference type="PANTHER" id="PTHR30619">
    <property type="entry name" value="DNA INTERNALIZATION/COMPETENCE PROTEIN COMEC/REC2"/>
    <property type="match status" value="1"/>
</dbReference>
<feature type="transmembrane region" description="Helical" evidence="6">
    <location>
        <begin position="26"/>
        <end position="42"/>
    </location>
</feature>
<keyword evidence="5 6" id="KW-0472">Membrane</keyword>
<feature type="transmembrane region" description="Helical" evidence="6">
    <location>
        <begin position="267"/>
        <end position="287"/>
    </location>
</feature>
<dbReference type="NCBIfam" id="TIGR00361">
    <property type="entry name" value="ComEC_Rec2"/>
    <property type="match status" value="1"/>
</dbReference>
<feature type="domain" description="ComEC/Rec2-related protein" evidence="8">
    <location>
        <begin position="221"/>
        <end position="497"/>
    </location>
</feature>
<evidence type="ECO:0000259" key="9">
    <source>
        <dbReference type="Pfam" id="PF13567"/>
    </source>
</evidence>
<feature type="transmembrane region" description="Helical" evidence="6">
    <location>
        <begin position="339"/>
        <end position="357"/>
    </location>
</feature>
<evidence type="ECO:0000256" key="3">
    <source>
        <dbReference type="ARBA" id="ARBA00022692"/>
    </source>
</evidence>
<dbReference type="InterPro" id="IPR025405">
    <property type="entry name" value="DUF4131"/>
</dbReference>
<accession>C4Z0U6</accession>
<dbReference type="InterPro" id="IPR035681">
    <property type="entry name" value="ComA-like_MBL"/>
</dbReference>
<feature type="transmembrane region" description="Helical" evidence="6">
    <location>
        <begin position="482"/>
        <end position="500"/>
    </location>
</feature>
<name>C4Z0U6_LACE2</name>
<dbReference type="InterPro" id="IPR001279">
    <property type="entry name" value="Metallo-B-lactamas"/>
</dbReference>
<dbReference type="GO" id="GO:0005886">
    <property type="term" value="C:plasma membrane"/>
    <property type="evidence" value="ECO:0007669"/>
    <property type="project" value="UniProtKB-SubCell"/>
</dbReference>
<dbReference type="eggNOG" id="COG0658">
    <property type="taxonomic scope" value="Bacteria"/>
</dbReference>
<dbReference type="KEGG" id="eel:EUBELI_01211"/>
<feature type="transmembrane region" description="Helical" evidence="6">
    <location>
        <begin position="378"/>
        <end position="403"/>
    </location>
</feature>
<dbReference type="AlphaFoldDB" id="C4Z0U6"/>
<protein>
    <submittedName>
        <fullName evidence="10">Competence protein ComEC</fullName>
    </submittedName>
</protein>
<keyword evidence="4 6" id="KW-1133">Transmembrane helix</keyword>
<evidence type="ECO:0000259" key="7">
    <source>
        <dbReference type="Pfam" id="PF00753"/>
    </source>
</evidence>
<dbReference type="Pfam" id="PF13567">
    <property type="entry name" value="DUF4131"/>
    <property type="match status" value="1"/>
</dbReference>
<dbReference type="EMBL" id="CP001104">
    <property type="protein sequence ID" value="ACR72209.1"/>
    <property type="molecule type" value="Genomic_DNA"/>
</dbReference>